<protein>
    <submittedName>
        <fullName evidence="2">Uncharacterized protein</fullName>
    </submittedName>
</protein>
<evidence type="ECO:0000313" key="3">
    <source>
        <dbReference type="Proteomes" id="UP000647836"/>
    </source>
</evidence>
<dbReference type="RefSeq" id="WP_194043423.1">
    <property type="nucleotide sequence ID" value="NZ_JADEXF010000278.1"/>
</dbReference>
<feature type="compositionally biased region" description="Low complexity" evidence="1">
    <location>
        <begin position="36"/>
        <end position="49"/>
    </location>
</feature>
<organism evidence="2 3">
    <name type="scientific">Nostoc cf. edaphicum LEGE 07299</name>
    <dbReference type="NCBI Taxonomy" id="2777974"/>
    <lineage>
        <taxon>Bacteria</taxon>
        <taxon>Bacillati</taxon>
        <taxon>Cyanobacteriota</taxon>
        <taxon>Cyanophyceae</taxon>
        <taxon>Nostocales</taxon>
        <taxon>Nostocaceae</taxon>
        <taxon>Nostoc</taxon>
    </lineage>
</organism>
<gene>
    <name evidence="2" type="ORF">IQ229_10415</name>
</gene>
<feature type="region of interest" description="Disordered" evidence="1">
    <location>
        <begin position="30"/>
        <end position="49"/>
    </location>
</feature>
<name>A0ABR9TY38_9NOSO</name>
<reference evidence="2 3" key="1">
    <citation type="submission" date="2020-10" db="EMBL/GenBank/DDBJ databases">
        <authorList>
            <person name="Castelo-Branco R."/>
            <person name="Eusebio N."/>
            <person name="Adriana R."/>
            <person name="Vieira A."/>
            <person name="Brugerolle De Fraissinette N."/>
            <person name="Rezende De Castro R."/>
            <person name="Schneider M.P."/>
            <person name="Vasconcelos V."/>
            <person name="Leao P.N."/>
        </authorList>
    </citation>
    <scope>NUCLEOTIDE SEQUENCE [LARGE SCALE GENOMIC DNA]</scope>
    <source>
        <strain evidence="2 3">LEGE 07299</strain>
    </source>
</reference>
<accession>A0ABR9TY38</accession>
<comment type="caution">
    <text evidence="2">The sequence shown here is derived from an EMBL/GenBank/DDBJ whole genome shotgun (WGS) entry which is preliminary data.</text>
</comment>
<dbReference type="Proteomes" id="UP000647836">
    <property type="component" value="Unassembled WGS sequence"/>
</dbReference>
<evidence type="ECO:0000313" key="2">
    <source>
        <dbReference type="EMBL" id="MBE9105339.1"/>
    </source>
</evidence>
<keyword evidence="3" id="KW-1185">Reference proteome</keyword>
<sequence length="49" mass="5187">MTNCDAVPICYLGSDPFFGKRDGWLVSSLENRDSADGSSSDACGGKLRS</sequence>
<proteinExistence type="predicted"/>
<evidence type="ECO:0000256" key="1">
    <source>
        <dbReference type="SAM" id="MobiDB-lite"/>
    </source>
</evidence>
<dbReference type="EMBL" id="JADEXF010000278">
    <property type="protein sequence ID" value="MBE9105339.1"/>
    <property type="molecule type" value="Genomic_DNA"/>
</dbReference>